<feature type="transmembrane region" description="Helical" evidence="2">
    <location>
        <begin position="789"/>
        <end position="813"/>
    </location>
</feature>
<feature type="region of interest" description="Disordered" evidence="1">
    <location>
        <begin position="161"/>
        <end position="183"/>
    </location>
</feature>
<proteinExistence type="predicted"/>
<keyword evidence="2" id="KW-0812">Transmembrane</keyword>
<evidence type="ECO:0000256" key="2">
    <source>
        <dbReference type="SAM" id="Phobius"/>
    </source>
</evidence>
<keyword evidence="2" id="KW-1133">Transmembrane helix</keyword>
<feature type="chain" id="PRO_5032655946" evidence="3">
    <location>
        <begin position="25"/>
        <end position="872"/>
    </location>
</feature>
<keyword evidence="5" id="KW-1185">Reference proteome</keyword>
<dbReference type="EMBL" id="CAJNDS010002143">
    <property type="protein sequence ID" value="CAE7349362.1"/>
    <property type="molecule type" value="Genomic_DNA"/>
</dbReference>
<evidence type="ECO:0000256" key="1">
    <source>
        <dbReference type="SAM" id="MobiDB-lite"/>
    </source>
</evidence>
<gene>
    <name evidence="4" type="ORF">SNAT2548_LOCUS18370</name>
</gene>
<protein>
    <submittedName>
        <fullName evidence="4">Uncharacterized protein</fullName>
    </submittedName>
</protein>
<organism evidence="4 5">
    <name type="scientific">Symbiodinium natans</name>
    <dbReference type="NCBI Taxonomy" id="878477"/>
    <lineage>
        <taxon>Eukaryota</taxon>
        <taxon>Sar</taxon>
        <taxon>Alveolata</taxon>
        <taxon>Dinophyceae</taxon>
        <taxon>Suessiales</taxon>
        <taxon>Symbiodiniaceae</taxon>
        <taxon>Symbiodinium</taxon>
    </lineage>
</organism>
<dbReference type="AlphaFoldDB" id="A0A812PFI8"/>
<name>A0A812PFI8_9DINO</name>
<feature type="transmembrane region" description="Helical" evidence="2">
    <location>
        <begin position="819"/>
        <end position="846"/>
    </location>
</feature>
<comment type="caution">
    <text evidence="4">The sequence shown here is derived from an EMBL/GenBank/DDBJ whole genome shotgun (WGS) entry which is preliminary data.</text>
</comment>
<evidence type="ECO:0000256" key="3">
    <source>
        <dbReference type="SAM" id="SignalP"/>
    </source>
</evidence>
<dbReference type="Proteomes" id="UP000604046">
    <property type="component" value="Unassembled WGS sequence"/>
</dbReference>
<evidence type="ECO:0000313" key="4">
    <source>
        <dbReference type="EMBL" id="CAE7349362.1"/>
    </source>
</evidence>
<feature type="signal peptide" evidence="3">
    <location>
        <begin position="1"/>
        <end position="24"/>
    </location>
</feature>
<evidence type="ECO:0000313" key="5">
    <source>
        <dbReference type="Proteomes" id="UP000604046"/>
    </source>
</evidence>
<accession>A0A812PFI8</accession>
<sequence>MRCHVAGKPCAALVALSLLPCTLSQSLPADVCWNDGFSAELCCDLRYGPNGNPACWAGELTFEGCCGDSSQSSDPQEAELPPPIDPPFDPQDLHAQIGIGLFISYEPGKDCWTGLGGYSSHAMCCDLTLSGYGMGSCWDGWRYTFDRCCFLGEAAAFQPPSKPHLRLPKSPVPPKPGRAGSRPAGMECWQNDFTFAYCCLHRGTDCWDEQFTRAACCEGIADPLEAWEVADASDPRVICLLITRNVALDLEQTPKHCPKDRFFLLASLGPPVIDEDWTGTPWFWKPWNIQAQNQESIRRLQPLRPSRTHFVGGLCVPAPCSLETTAAYLAPRVVPWWGAPRPEPRLLNETHFLLPPPLASRHKVYRMPRLNSTWSAWVAPRPADADVFAEQPGSWEFAILEHRQYFGVSISEILTVSLGMIAASAGFLIPREAAEYPSFLAPQFHVLRLGLSRGPRHLEVARLWLTAIVLFIHVIDHGPWLPVTQHTGGAWLLLLRSGLNRVNVGFVVLLVHLSISRRSLKQATSVSSWIKGMLYHILKRWLIISPVVSFWSFVFIHAPFRDVPMNNILKSQALFRYYSESRDQCEHPAHIISSTFMVHAPLLGGRSPCMNADIFESLFHVDIVVFGLLSALGRGRAAIAAHLLWVPSVILSYHTVPNSAFNGAGHHFTGLLPAALATLAISSWLSPCELPLFPRTLLPWRHALAVAASICIVATCLQDALTCGEFEWPLSCLKVAASFFKTLHQPNQEYVIPCHVYELVFVLGMVIHLKHGWLSLLPQRQEPWSLLRFVSRISPGLCASNLFVLHFAGAFVHDEPVELSVFVCFAYLMVTFVLSLLVSLVALFLVEGPFACMLSDGLPQDMSALPAAAAAA</sequence>
<keyword evidence="3" id="KW-0732">Signal</keyword>
<feature type="transmembrane region" description="Helical" evidence="2">
    <location>
        <begin position="750"/>
        <end position="769"/>
    </location>
</feature>
<reference evidence="4" key="1">
    <citation type="submission" date="2021-02" db="EMBL/GenBank/DDBJ databases">
        <authorList>
            <person name="Dougan E. K."/>
            <person name="Rhodes N."/>
            <person name="Thang M."/>
            <person name="Chan C."/>
        </authorList>
    </citation>
    <scope>NUCLEOTIDE SEQUENCE</scope>
</reference>
<keyword evidence="2" id="KW-0472">Membrane</keyword>
<feature type="transmembrane region" description="Helical" evidence="2">
    <location>
        <begin position="541"/>
        <end position="560"/>
    </location>
</feature>
<dbReference type="OrthoDB" id="435332at2759"/>